<evidence type="ECO:0000313" key="1">
    <source>
        <dbReference type="EMBL" id="MBO1264234.1"/>
    </source>
</evidence>
<name>A0A939H4X4_9CLOT</name>
<dbReference type="RefSeq" id="WP_207598748.1">
    <property type="nucleotide sequence ID" value="NZ_JAFNJU010000002.1"/>
</dbReference>
<protein>
    <submittedName>
        <fullName evidence="1">Uncharacterized protein</fullName>
    </submittedName>
</protein>
<comment type="caution">
    <text evidence="1">The sequence shown here is derived from an EMBL/GenBank/DDBJ whole genome shotgun (WGS) entry which is preliminary data.</text>
</comment>
<keyword evidence="2" id="KW-1185">Reference proteome</keyword>
<accession>A0A939H4X4</accession>
<gene>
    <name evidence="1" type="ORF">J3A84_04140</name>
</gene>
<reference evidence="1" key="1">
    <citation type="submission" date="2021-03" db="EMBL/GenBank/DDBJ databases">
        <title>Proteiniclasticum marinus sp. nov., isolated from tidal flat sediment.</title>
        <authorList>
            <person name="Namirimu T."/>
            <person name="Yang J.-A."/>
            <person name="Yang S.-H."/>
            <person name="Kim Y.-J."/>
            <person name="Kwon K.K."/>
        </authorList>
    </citation>
    <scope>NUCLEOTIDE SEQUENCE</scope>
    <source>
        <strain evidence="1">SCR006</strain>
    </source>
</reference>
<dbReference type="AlphaFoldDB" id="A0A939H4X4"/>
<proteinExistence type="predicted"/>
<sequence>MIEDLLKDGTDYEDYTDNYVVEKKSCCGTKKAEGEASGCGCGCGKGGIPIQK</sequence>
<organism evidence="1 2">
    <name type="scientific">Proteiniclasticum aestuarii</name>
    <dbReference type="NCBI Taxonomy" id="2817862"/>
    <lineage>
        <taxon>Bacteria</taxon>
        <taxon>Bacillati</taxon>
        <taxon>Bacillota</taxon>
        <taxon>Clostridia</taxon>
        <taxon>Eubacteriales</taxon>
        <taxon>Clostridiaceae</taxon>
        <taxon>Proteiniclasticum</taxon>
    </lineage>
</organism>
<dbReference type="EMBL" id="JAFNJU010000002">
    <property type="protein sequence ID" value="MBO1264234.1"/>
    <property type="molecule type" value="Genomic_DNA"/>
</dbReference>
<evidence type="ECO:0000313" key="2">
    <source>
        <dbReference type="Proteomes" id="UP000664218"/>
    </source>
</evidence>
<dbReference type="Proteomes" id="UP000664218">
    <property type="component" value="Unassembled WGS sequence"/>
</dbReference>